<dbReference type="AlphaFoldDB" id="X0VYA0"/>
<comment type="caution">
    <text evidence="1">The sequence shown here is derived from an EMBL/GenBank/DDBJ whole genome shotgun (WGS) entry which is preliminary data.</text>
</comment>
<feature type="non-terminal residue" evidence="1">
    <location>
        <position position="1"/>
    </location>
</feature>
<name>X0VYA0_9ZZZZ</name>
<gene>
    <name evidence="1" type="ORF">S01H1_49568</name>
</gene>
<dbReference type="EMBL" id="BARS01031894">
    <property type="protein sequence ID" value="GAG23310.1"/>
    <property type="molecule type" value="Genomic_DNA"/>
</dbReference>
<evidence type="ECO:0000313" key="1">
    <source>
        <dbReference type="EMBL" id="GAG23310.1"/>
    </source>
</evidence>
<accession>X0VYA0</accession>
<protein>
    <submittedName>
        <fullName evidence="1">Uncharacterized protein</fullName>
    </submittedName>
</protein>
<sequence length="65" mass="7661">TLEGKPSYKSLSQYMKGYNAHFGIFLVFDNKERTKRSDKWETHFEKIRSAYQKIDDVTVLGLKCI</sequence>
<organism evidence="1">
    <name type="scientific">marine sediment metagenome</name>
    <dbReference type="NCBI Taxonomy" id="412755"/>
    <lineage>
        <taxon>unclassified sequences</taxon>
        <taxon>metagenomes</taxon>
        <taxon>ecological metagenomes</taxon>
    </lineage>
</organism>
<proteinExistence type="predicted"/>
<reference evidence="1" key="1">
    <citation type="journal article" date="2014" name="Front. Microbiol.">
        <title>High frequency of phylogenetically diverse reductive dehalogenase-homologous genes in deep subseafloor sedimentary metagenomes.</title>
        <authorList>
            <person name="Kawai M."/>
            <person name="Futagami T."/>
            <person name="Toyoda A."/>
            <person name="Takaki Y."/>
            <person name="Nishi S."/>
            <person name="Hori S."/>
            <person name="Arai W."/>
            <person name="Tsubouchi T."/>
            <person name="Morono Y."/>
            <person name="Uchiyama I."/>
            <person name="Ito T."/>
            <person name="Fujiyama A."/>
            <person name="Inagaki F."/>
            <person name="Takami H."/>
        </authorList>
    </citation>
    <scope>NUCLEOTIDE SEQUENCE</scope>
    <source>
        <strain evidence="1">Expedition CK06-06</strain>
    </source>
</reference>